<proteinExistence type="predicted"/>
<dbReference type="AlphaFoldDB" id="G2QRV2"/>
<dbReference type="InterPro" id="IPR032474">
    <property type="entry name" value="Argonaute_N"/>
</dbReference>
<reference evidence="3 4" key="1">
    <citation type="journal article" date="2011" name="Nat. Biotechnol.">
        <title>Comparative genomic analysis of the thermophilic biomass-degrading fungi Myceliophthora thermophila and Thielavia terrestris.</title>
        <authorList>
            <person name="Berka R.M."/>
            <person name="Grigoriev I.V."/>
            <person name="Otillar R."/>
            <person name="Salamov A."/>
            <person name="Grimwood J."/>
            <person name="Reid I."/>
            <person name="Ishmael N."/>
            <person name="John T."/>
            <person name="Darmond C."/>
            <person name="Moisan M.-C."/>
            <person name="Henrissat B."/>
            <person name="Coutinho P.M."/>
            <person name="Lombard V."/>
            <person name="Natvig D.O."/>
            <person name="Lindquist E."/>
            <person name="Schmutz J."/>
            <person name="Lucas S."/>
            <person name="Harris P."/>
            <person name="Powlowski J."/>
            <person name="Bellemare A."/>
            <person name="Taylor D."/>
            <person name="Butler G."/>
            <person name="de Vries R.P."/>
            <person name="Allijn I.E."/>
            <person name="van den Brink J."/>
            <person name="Ushinsky S."/>
            <person name="Storms R."/>
            <person name="Powell A.J."/>
            <person name="Paulsen I.T."/>
            <person name="Elbourne L.D.H."/>
            <person name="Baker S.E."/>
            <person name="Magnuson J."/>
            <person name="LaBoissiere S."/>
            <person name="Clutterbuck A.J."/>
            <person name="Martinez D."/>
            <person name="Wogulis M."/>
            <person name="de Leon A.L."/>
            <person name="Rey M.W."/>
            <person name="Tsang A."/>
        </authorList>
    </citation>
    <scope>NUCLEOTIDE SEQUENCE [LARGE SCALE GENOMIC DNA]</scope>
    <source>
        <strain evidence="4">ATCC 38088 / NRRL 8126</strain>
    </source>
</reference>
<dbReference type="PROSITE" id="PS50822">
    <property type="entry name" value="PIWI"/>
    <property type="match status" value="1"/>
</dbReference>
<dbReference type="InterPro" id="IPR014811">
    <property type="entry name" value="ArgoL1"/>
</dbReference>
<dbReference type="InterPro" id="IPR003165">
    <property type="entry name" value="Piwi"/>
</dbReference>
<evidence type="ECO:0000313" key="3">
    <source>
        <dbReference type="EMBL" id="AEO64246.1"/>
    </source>
</evidence>
<feature type="region of interest" description="Disordered" evidence="1">
    <location>
        <begin position="1"/>
        <end position="121"/>
    </location>
</feature>
<dbReference type="GO" id="GO:0003676">
    <property type="term" value="F:nucleic acid binding"/>
    <property type="evidence" value="ECO:0007669"/>
    <property type="project" value="InterPro"/>
</dbReference>
<dbReference type="RefSeq" id="XP_003650582.1">
    <property type="nucleotide sequence ID" value="XM_003650534.1"/>
</dbReference>
<dbReference type="Pfam" id="PF16488">
    <property type="entry name" value="ArgoL2"/>
    <property type="match status" value="1"/>
</dbReference>
<evidence type="ECO:0000259" key="2">
    <source>
        <dbReference type="PROSITE" id="PS50822"/>
    </source>
</evidence>
<feature type="region of interest" description="Disordered" evidence="1">
    <location>
        <begin position="458"/>
        <end position="479"/>
    </location>
</feature>
<dbReference type="InterPro" id="IPR012337">
    <property type="entry name" value="RNaseH-like_sf"/>
</dbReference>
<dbReference type="EMBL" id="CP003009">
    <property type="protein sequence ID" value="AEO64246.1"/>
    <property type="molecule type" value="Genomic_DNA"/>
</dbReference>
<dbReference type="Gene3D" id="3.30.420.10">
    <property type="entry name" value="Ribonuclease H-like superfamily/Ribonuclease H"/>
    <property type="match status" value="1"/>
</dbReference>
<dbReference type="InterPro" id="IPR036085">
    <property type="entry name" value="PAZ_dom_sf"/>
</dbReference>
<dbReference type="InterPro" id="IPR036397">
    <property type="entry name" value="RNaseH_sf"/>
</dbReference>
<dbReference type="Pfam" id="PF08699">
    <property type="entry name" value="ArgoL1"/>
    <property type="match status" value="1"/>
</dbReference>
<dbReference type="SUPFAM" id="SSF101690">
    <property type="entry name" value="PAZ domain"/>
    <property type="match status" value="2"/>
</dbReference>
<dbReference type="eggNOG" id="KOG1041">
    <property type="taxonomic scope" value="Eukaryota"/>
</dbReference>
<dbReference type="Proteomes" id="UP000008181">
    <property type="component" value="Chromosome 1"/>
</dbReference>
<dbReference type="Gene3D" id="3.40.50.2300">
    <property type="match status" value="1"/>
</dbReference>
<dbReference type="KEGG" id="ttt:THITE_2110186"/>
<evidence type="ECO:0000313" key="4">
    <source>
        <dbReference type="Proteomes" id="UP000008181"/>
    </source>
</evidence>
<dbReference type="SMART" id="SM01163">
    <property type="entry name" value="DUF1785"/>
    <property type="match status" value="1"/>
</dbReference>
<dbReference type="Pfam" id="PF16486">
    <property type="entry name" value="ArgoN"/>
    <property type="match status" value="1"/>
</dbReference>
<organism evidence="3 4">
    <name type="scientific">Thermothielavioides terrestris (strain ATCC 38088 / NRRL 8126)</name>
    <name type="common">Thielavia terrestris</name>
    <dbReference type="NCBI Taxonomy" id="578455"/>
    <lineage>
        <taxon>Eukaryota</taxon>
        <taxon>Fungi</taxon>
        <taxon>Dikarya</taxon>
        <taxon>Ascomycota</taxon>
        <taxon>Pezizomycotina</taxon>
        <taxon>Sordariomycetes</taxon>
        <taxon>Sordariomycetidae</taxon>
        <taxon>Sordariales</taxon>
        <taxon>Chaetomiaceae</taxon>
        <taxon>Thermothielavioides</taxon>
        <taxon>Thermothielavioides terrestris</taxon>
    </lineage>
</organism>
<protein>
    <recommendedName>
        <fullName evidence="2">Piwi domain-containing protein</fullName>
    </recommendedName>
</protein>
<dbReference type="CDD" id="cd02846">
    <property type="entry name" value="PAZ_argonaute_like"/>
    <property type="match status" value="1"/>
</dbReference>
<name>G2QRV2_THETT</name>
<gene>
    <name evidence="3" type="ORF">THITE_2110186</name>
</gene>
<dbReference type="SMART" id="SM00950">
    <property type="entry name" value="Piwi"/>
    <property type="match status" value="1"/>
</dbReference>
<dbReference type="PANTHER" id="PTHR22891">
    <property type="entry name" value="EUKARYOTIC TRANSLATION INITIATION FACTOR 2C"/>
    <property type="match status" value="1"/>
</dbReference>
<dbReference type="OrthoDB" id="10252740at2759"/>
<dbReference type="GeneID" id="11523405"/>
<keyword evidence="4" id="KW-1185">Reference proteome</keyword>
<feature type="region of interest" description="Disordered" evidence="1">
    <location>
        <begin position="201"/>
        <end position="222"/>
    </location>
</feature>
<feature type="compositionally biased region" description="Gly residues" evidence="1">
    <location>
        <begin position="10"/>
        <end position="96"/>
    </location>
</feature>
<dbReference type="InterPro" id="IPR032472">
    <property type="entry name" value="ArgoL2"/>
</dbReference>
<dbReference type="Gene3D" id="2.170.260.10">
    <property type="entry name" value="paz domain"/>
    <property type="match status" value="1"/>
</dbReference>
<feature type="domain" description="Piwi" evidence="2">
    <location>
        <begin position="727"/>
        <end position="981"/>
    </location>
</feature>
<dbReference type="Pfam" id="PF02171">
    <property type="entry name" value="Piwi"/>
    <property type="match status" value="1"/>
</dbReference>
<dbReference type="HOGENOM" id="CLU_004544_4_1_1"/>
<dbReference type="SUPFAM" id="SSF53098">
    <property type="entry name" value="Ribonuclease H-like"/>
    <property type="match status" value="1"/>
</dbReference>
<accession>G2QRV2</accession>
<feature type="compositionally biased region" description="Basic and acidic residues" evidence="1">
    <location>
        <begin position="462"/>
        <end position="474"/>
    </location>
</feature>
<evidence type="ECO:0000256" key="1">
    <source>
        <dbReference type="SAM" id="MobiDB-lite"/>
    </source>
</evidence>
<sequence>MADRGRGGRGRGGGGRGGGFQGGGFQGGGRGGGFQGGGRGGGFQGGGHGSGFQGGGRGGGFQGGGRGGGRGGFQGGGGGGGGGHGGGHGGRGGVGRGRTRPPQYTGPDVYPGPGGQIPQPDEQVTELEDRWIQNYGVQDKKSATSELESGMAALSVSEDIFPFRPQFGTRGIPVVLWANYFKLIPKIKALHRYDVRVLSGKEEDASKGTRPAGKDDGPKEAKGKKLAKLIDLALKKLPGNPTYATEFKQQVVSLAKLQLPGDSYVQVVLNEPPRKPETWFVRFDGPKSLSISGLMSYLEKLEDKANGSLFPKFPDEIDALGVLLGHTPRSDPNTCAVGRNRFFAIDKGRKDSAGEMPKDSLLEILRGYVQSVRPATGRLLLNVNVTAGVFRRAFKLDELFRDWELTGLNGKHNRHEAQLLTEKASRLHKFLARSRILYTVPGQSGTIERTIAGLAHVQDGSKANKGDKEQRPQFENKGFPFGTPSTVRFFLRDPKTGAPPPAGLKFETMVTVAEYHKAKYGIDAKIGLPLINAGTAAKPTYILAEHCTLLPGQPMRSRLSPAEQDAMIQFACRVPPENAQSITTSGRELLALDSNPLLARFGISIDKNLITVKGRELAPPSVLYSRERSATPVTPQQGTWNMRGVHVAQKGRYINNWTFFDIENKDKQQDKVPAAVKAFGAFLADGMGIAINKQPNPPGGIRVSTTGAEDVRRAFKSLQELKAQPQFVLVVLPRKDVLLYNMVKKLGDVELGLPTVCVRREMLTKEGVDPRGYFTNVGLKINLKFGGVNHKVKDPTNSLFAETMFVGYDVTHPTNLAPGASASAPSIVGLVASIDANLAQWPAVTWKNESRVEQVGSDTDTLFRDNFKERLKLWREKNGRLPPNIVIFRDGVSEGQFRMVLEKELPHIRKACEDTYPPKSRPKITLIVSVKRHQTRFYPTDREHAAGRCKSPVQGTVVDRGVTNARYWDFYLQAHASIQGK</sequence>
<dbReference type="STRING" id="578455.G2QRV2"/>